<feature type="compositionally biased region" description="Pro residues" evidence="1">
    <location>
        <begin position="49"/>
        <end position="66"/>
    </location>
</feature>
<gene>
    <name evidence="2" type="ORF">SDC9_170720</name>
</gene>
<evidence type="ECO:0000256" key="1">
    <source>
        <dbReference type="SAM" id="MobiDB-lite"/>
    </source>
</evidence>
<proteinExistence type="predicted"/>
<feature type="compositionally biased region" description="Basic and acidic residues" evidence="1">
    <location>
        <begin position="72"/>
        <end position="81"/>
    </location>
</feature>
<comment type="caution">
    <text evidence="2">The sequence shown here is derived from an EMBL/GenBank/DDBJ whole genome shotgun (WGS) entry which is preliminary data.</text>
</comment>
<organism evidence="2">
    <name type="scientific">bioreactor metagenome</name>
    <dbReference type="NCBI Taxonomy" id="1076179"/>
    <lineage>
        <taxon>unclassified sequences</taxon>
        <taxon>metagenomes</taxon>
        <taxon>ecological metagenomes</taxon>
    </lineage>
</organism>
<dbReference type="EMBL" id="VSSQ01071810">
    <property type="protein sequence ID" value="MPN23332.1"/>
    <property type="molecule type" value="Genomic_DNA"/>
</dbReference>
<feature type="compositionally biased region" description="Polar residues" evidence="1">
    <location>
        <begin position="1"/>
        <end position="10"/>
    </location>
</feature>
<protein>
    <submittedName>
        <fullName evidence="2">Uncharacterized protein</fullName>
    </submittedName>
</protein>
<accession>A0A645GBH2</accession>
<feature type="compositionally biased region" description="Basic and acidic residues" evidence="1">
    <location>
        <begin position="31"/>
        <end position="43"/>
    </location>
</feature>
<name>A0A645GBH2_9ZZZZ</name>
<sequence>MEQNRSQQNRHGIHHIIGKTGVDDVGTVDGPDIHPPVHGDQRSGHSQPQPLPPGPEHSPDTAPLPPDGQQNNRHDQRPQNA</sequence>
<evidence type="ECO:0000313" key="2">
    <source>
        <dbReference type="EMBL" id="MPN23332.1"/>
    </source>
</evidence>
<dbReference type="AlphaFoldDB" id="A0A645GBH2"/>
<reference evidence="2" key="1">
    <citation type="submission" date="2019-08" db="EMBL/GenBank/DDBJ databases">
        <authorList>
            <person name="Kucharzyk K."/>
            <person name="Murdoch R.W."/>
            <person name="Higgins S."/>
            <person name="Loffler F."/>
        </authorList>
    </citation>
    <scope>NUCLEOTIDE SEQUENCE</scope>
</reference>
<feature type="region of interest" description="Disordered" evidence="1">
    <location>
        <begin position="1"/>
        <end position="81"/>
    </location>
</feature>